<dbReference type="PANTHER" id="PTHR33221:SF15">
    <property type="entry name" value="HTH-TYPE TRANSCRIPTIONAL REGULATOR YWGB-RELATED"/>
    <property type="match status" value="1"/>
</dbReference>
<dbReference type="InterPro" id="IPR036388">
    <property type="entry name" value="WH-like_DNA-bd_sf"/>
</dbReference>
<accession>A0A2I8F587</accession>
<name>A0A2I8F587_9BURK</name>
<dbReference type="OrthoDB" id="9808360at2"/>
<dbReference type="GO" id="GO:0005829">
    <property type="term" value="C:cytosol"/>
    <property type="evidence" value="ECO:0007669"/>
    <property type="project" value="TreeGrafter"/>
</dbReference>
<dbReference type="PROSITE" id="PS51197">
    <property type="entry name" value="HTH_RRF2_2"/>
    <property type="match status" value="1"/>
</dbReference>
<dbReference type="SUPFAM" id="SSF46785">
    <property type="entry name" value="Winged helix' DNA-binding domain"/>
    <property type="match status" value="1"/>
</dbReference>
<dbReference type="Proteomes" id="UP000243502">
    <property type="component" value="Chromosome 4"/>
</dbReference>
<evidence type="ECO:0000313" key="2">
    <source>
        <dbReference type="Proteomes" id="UP000243502"/>
    </source>
</evidence>
<evidence type="ECO:0000313" key="1">
    <source>
        <dbReference type="EMBL" id="AUT66711.1"/>
    </source>
</evidence>
<dbReference type="Gene3D" id="1.10.10.10">
    <property type="entry name" value="Winged helix-like DNA-binding domain superfamily/Winged helix DNA-binding domain"/>
    <property type="match status" value="1"/>
</dbReference>
<dbReference type="InterPro" id="IPR036390">
    <property type="entry name" value="WH_DNA-bd_sf"/>
</dbReference>
<dbReference type="GO" id="GO:0003700">
    <property type="term" value="F:DNA-binding transcription factor activity"/>
    <property type="evidence" value="ECO:0007669"/>
    <property type="project" value="TreeGrafter"/>
</dbReference>
<protein>
    <submittedName>
        <fullName evidence="1">Transcriptional regulator</fullName>
    </submittedName>
</protein>
<dbReference type="RefSeq" id="WP_042314903.1">
    <property type="nucleotide sequence ID" value="NZ_CP026114.1"/>
</dbReference>
<dbReference type="Pfam" id="PF02082">
    <property type="entry name" value="Rrf2"/>
    <property type="match status" value="1"/>
</dbReference>
<reference evidence="1 2" key="1">
    <citation type="submission" date="2018-01" db="EMBL/GenBank/DDBJ databases">
        <title>Species boundaries and ecological features among Paraburkholderia terrae DSMZ17804T, P. hospita DSMZ17164T and P. caribensis DSMZ13236T.</title>
        <authorList>
            <person name="Pratama A.A."/>
        </authorList>
    </citation>
    <scope>NUCLEOTIDE SEQUENCE [LARGE SCALE GENOMIC DNA]</scope>
    <source>
        <strain evidence="1 2">DSM 17804</strain>
    </source>
</reference>
<dbReference type="PANTHER" id="PTHR33221">
    <property type="entry name" value="WINGED HELIX-TURN-HELIX TRANSCRIPTIONAL REGULATOR, RRF2 FAMILY"/>
    <property type="match status" value="1"/>
</dbReference>
<proteinExistence type="predicted"/>
<dbReference type="AlphaFoldDB" id="A0A2I8F587"/>
<dbReference type="EMBL" id="CP026114">
    <property type="protein sequence ID" value="AUT66711.1"/>
    <property type="molecule type" value="Genomic_DNA"/>
</dbReference>
<sequence length="172" mass="18473">MIDLRFPTALQMVLGIQIAEEDGVRCTSQKLADSLGVNASFVRKLLVPLSRDGIVASSLGKNGGARLARAPATITLRDIYCSVTDDKKIWAARTDVPCQCVASANIVEFFGRIAGEADALVLDMLGRRTVADSIAEIRNLERTRIAQSGQQTGHSRADDAPVCSVVAKMFQP</sequence>
<dbReference type="InterPro" id="IPR000944">
    <property type="entry name" value="Tscrpt_reg_Rrf2"/>
</dbReference>
<organism evidence="1 2">
    <name type="scientific">Paraburkholderia terrae</name>
    <dbReference type="NCBI Taxonomy" id="311230"/>
    <lineage>
        <taxon>Bacteria</taxon>
        <taxon>Pseudomonadati</taxon>
        <taxon>Pseudomonadota</taxon>
        <taxon>Betaproteobacteria</taxon>
        <taxon>Burkholderiales</taxon>
        <taxon>Burkholderiaceae</taxon>
        <taxon>Paraburkholderia</taxon>
    </lineage>
</organism>
<gene>
    <name evidence="1" type="ORF">C2L65_44820</name>
</gene>
<dbReference type="KEGG" id="pter:C2L65_44820"/>